<accession>A0A5K3F7P2</accession>
<dbReference type="InterPro" id="IPR011990">
    <property type="entry name" value="TPR-like_helical_dom_sf"/>
</dbReference>
<keyword evidence="3" id="KW-0677">Repeat</keyword>
<feature type="compositionally biased region" description="Basic and acidic residues" evidence="6">
    <location>
        <begin position="433"/>
        <end position="445"/>
    </location>
</feature>
<dbReference type="WBParaSite" id="MCU_006048-RC">
    <property type="protein sequence ID" value="MCU_006048-RC"/>
    <property type="gene ID" value="MCU_006048"/>
</dbReference>
<dbReference type="InterPro" id="IPR025986">
    <property type="entry name" value="RPAP3-like_C"/>
</dbReference>
<protein>
    <submittedName>
        <fullName evidence="8">RPAP3_C domain-containing protein</fullName>
    </submittedName>
</protein>
<evidence type="ECO:0000313" key="8">
    <source>
        <dbReference type="WBParaSite" id="MCU_006048-RC"/>
    </source>
</evidence>
<dbReference type="GO" id="GO:0031072">
    <property type="term" value="F:heat shock protein binding"/>
    <property type="evidence" value="ECO:0007669"/>
    <property type="project" value="TreeGrafter"/>
</dbReference>
<feature type="region of interest" description="Disordered" evidence="6">
    <location>
        <begin position="410"/>
        <end position="464"/>
    </location>
</feature>
<keyword evidence="4 5" id="KW-0802">TPR repeat</keyword>
<dbReference type="PROSITE" id="PS50005">
    <property type="entry name" value="TPR"/>
    <property type="match status" value="1"/>
</dbReference>
<comment type="subcellular location">
    <subcellularLocation>
        <location evidence="1">Cytoplasm</location>
    </subcellularLocation>
</comment>
<evidence type="ECO:0000256" key="3">
    <source>
        <dbReference type="ARBA" id="ARBA00022737"/>
    </source>
</evidence>
<dbReference type="Gene3D" id="1.25.40.10">
    <property type="entry name" value="Tetratricopeptide repeat domain"/>
    <property type="match status" value="1"/>
</dbReference>
<feature type="compositionally biased region" description="Acidic residues" evidence="6">
    <location>
        <begin position="348"/>
        <end position="375"/>
    </location>
</feature>
<dbReference type="GO" id="GO:0006626">
    <property type="term" value="P:protein targeting to mitochondrion"/>
    <property type="evidence" value="ECO:0007669"/>
    <property type="project" value="TreeGrafter"/>
</dbReference>
<evidence type="ECO:0000256" key="2">
    <source>
        <dbReference type="ARBA" id="ARBA00022490"/>
    </source>
</evidence>
<feature type="compositionally biased region" description="Basic residues" evidence="6">
    <location>
        <begin position="138"/>
        <end position="147"/>
    </location>
</feature>
<sequence>MFYQTTSLYDIPLNHLDYQYITKCDNIKELEKILKVLRSGQEGRFPDLEKHCEDKIRSSDPENRLLRKPGQLLSTYQLDDEEREEVENGFQEWLDETKHQEILTKTSLPIVNNACPGSNNVPKVREWGSINPDSGKGTRVKSSRMKSGKLRTYEEWDKIEKELEKELQEEEKRNEAQAASGDNKGTSLDLQTAEKPSSKGLREKAKTMPKHVRAVHAQREKEKGNEALIAGDYNEALGYYERSLIFEPTAAVYNNRALLYLKQKKWKLSVEDCNRVLKEEPENIKALLRRSQALYELHSLDKAQTDLEFVLKLEPGNAKATALLKKVKEDRASRQRSNLEGGRRMVIDEVDDDDSGGEEDEDEEEGKEEGSEEEEKAMATEGPQRWAIPENQPVDHDVVIEEVFDLQESAHSKKRVHVEEGDVSPGNANRVSADVEKLSDVKPRGATDSGGVANSRNSSERVQQSRRDLIQRLKQTGPNRLQAVLGVKLDAEMLEEYIFALSTISLPQGDYEFIYSVLDGLTRSARFKVAVLLLEDAALKALEDIFDGLYTSTLSTTHNIAELKCKFSS</sequence>
<dbReference type="GO" id="GO:0005739">
    <property type="term" value="C:mitochondrion"/>
    <property type="evidence" value="ECO:0007669"/>
    <property type="project" value="TreeGrafter"/>
</dbReference>
<feature type="region of interest" description="Disordered" evidence="6">
    <location>
        <begin position="330"/>
        <end position="391"/>
    </location>
</feature>
<evidence type="ECO:0000259" key="7">
    <source>
        <dbReference type="Pfam" id="PF13877"/>
    </source>
</evidence>
<dbReference type="SMART" id="SM00028">
    <property type="entry name" value="TPR"/>
    <property type="match status" value="3"/>
</dbReference>
<feature type="compositionally biased region" description="Basic and acidic residues" evidence="6">
    <location>
        <begin position="166"/>
        <end position="175"/>
    </location>
</feature>
<evidence type="ECO:0000256" key="6">
    <source>
        <dbReference type="SAM" id="MobiDB-lite"/>
    </source>
</evidence>
<feature type="compositionally biased region" description="Basic and acidic residues" evidence="6">
    <location>
        <begin position="196"/>
        <end position="206"/>
    </location>
</feature>
<evidence type="ECO:0000256" key="4">
    <source>
        <dbReference type="ARBA" id="ARBA00022803"/>
    </source>
</evidence>
<dbReference type="PANTHER" id="PTHR45984:SF1">
    <property type="entry name" value="SPAG1 AXONEMAL DYNEIN ASSEMBLY FACTOR"/>
    <property type="match status" value="1"/>
</dbReference>
<evidence type="ECO:0000256" key="1">
    <source>
        <dbReference type="ARBA" id="ARBA00004496"/>
    </source>
</evidence>
<evidence type="ECO:0000256" key="5">
    <source>
        <dbReference type="PROSITE-ProRule" id="PRU00339"/>
    </source>
</evidence>
<keyword evidence="2" id="KW-0963">Cytoplasm</keyword>
<feature type="domain" description="RNA-polymerase II-associated protein 3-like C-terminal" evidence="7">
    <location>
        <begin position="463"/>
        <end position="536"/>
    </location>
</feature>
<dbReference type="AlphaFoldDB" id="A0A5K3F7P2"/>
<organism evidence="8">
    <name type="scientific">Mesocestoides corti</name>
    <name type="common">Flatworm</name>
    <dbReference type="NCBI Taxonomy" id="53468"/>
    <lineage>
        <taxon>Eukaryota</taxon>
        <taxon>Metazoa</taxon>
        <taxon>Spiralia</taxon>
        <taxon>Lophotrochozoa</taxon>
        <taxon>Platyhelminthes</taxon>
        <taxon>Cestoda</taxon>
        <taxon>Eucestoda</taxon>
        <taxon>Cyclophyllidea</taxon>
        <taxon>Mesocestoididae</taxon>
        <taxon>Mesocestoides</taxon>
    </lineage>
</organism>
<feature type="region of interest" description="Disordered" evidence="6">
    <location>
        <begin position="166"/>
        <end position="220"/>
    </location>
</feature>
<dbReference type="InterPro" id="IPR019734">
    <property type="entry name" value="TPR_rpt"/>
</dbReference>
<dbReference type="InterPro" id="IPR051982">
    <property type="entry name" value="CiliaryAsmbly_MitoImport"/>
</dbReference>
<feature type="compositionally biased region" description="Polar residues" evidence="6">
    <location>
        <begin position="452"/>
        <end position="462"/>
    </location>
</feature>
<dbReference type="PANTHER" id="PTHR45984">
    <property type="entry name" value="RNA (RNA) POLYMERASE II ASSOCIATED PROTEIN HOMOLOG"/>
    <property type="match status" value="1"/>
</dbReference>
<feature type="compositionally biased region" description="Basic residues" evidence="6">
    <location>
        <begin position="207"/>
        <end position="216"/>
    </location>
</feature>
<dbReference type="Pfam" id="PF13877">
    <property type="entry name" value="RPAP3_C"/>
    <property type="match status" value="1"/>
</dbReference>
<name>A0A5K3F7P2_MESCO</name>
<feature type="repeat" description="TPR" evidence="5">
    <location>
        <begin position="250"/>
        <end position="283"/>
    </location>
</feature>
<feature type="region of interest" description="Disordered" evidence="6">
    <location>
        <begin position="122"/>
        <end position="147"/>
    </location>
</feature>
<dbReference type="SUPFAM" id="SSF48452">
    <property type="entry name" value="TPR-like"/>
    <property type="match status" value="1"/>
</dbReference>
<reference evidence="8" key="1">
    <citation type="submission" date="2019-11" db="UniProtKB">
        <authorList>
            <consortium name="WormBaseParasite"/>
        </authorList>
    </citation>
    <scope>IDENTIFICATION</scope>
</reference>
<proteinExistence type="predicted"/>
<dbReference type="GO" id="GO:0005829">
    <property type="term" value="C:cytosol"/>
    <property type="evidence" value="ECO:0007669"/>
    <property type="project" value="TreeGrafter"/>
</dbReference>